<dbReference type="GO" id="GO:0003824">
    <property type="term" value="F:catalytic activity"/>
    <property type="evidence" value="ECO:0007669"/>
    <property type="project" value="InterPro"/>
</dbReference>
<dbReference type="GO" id="GO:0005829">
    <property type="term" value="C:cytosol"/>
    <property type="evidence" value="ECO:0007669"/>
    <property type="project" value="TreeGrafter"/>
</dbReference>
<accession>A0A382IVZ1</accession>
<keyword evidence="5" id="KW-0411">Iron-sulfur</keyword>
<dbReference type="EMBL" id="UINC01070122">
    <property type="protein sequence ID" value="SVC04024.1"/>
    <property type="molecule type" value="Genomic_DNA"/>
</dbReference>
<comment type="cofactor">
    <cofactor evidence="1">
        <name>[4Fe-4S] cluster</name>
        <dbReference type="ChEBI" id="CHEBI:49883"/>
    </cofactor>
</comment>
<evidence type="ECO:0000256" key="5">
    <source>
        <dbReference type="ARBA" id="ARBA00023014"/>
    </source>
</evidence>
<feature type="non-terminal residue" evidence="7">
    <location>
        <position position="283"/>
    </location>
</feature>
<evidence type="ECO:0000256" key="2">
    <source>
        <dbReference type="ARBA" id="ARBA00022691"/>
    </source>
</evidence>
<dbReference type="SFLD" id="SFLDS00029">
    <property type="entry name" value="Radical_SAM"/>
    <property type="match status" value="1"/>
</dbReference>
<dbReference type="InterPro" id="IPR006158">
    <property type="entry name" value="Cobalamin-bd"/>
</dbReference>
<evidence type="ECO:0000256" key="3">
    <source>
        <dbReference type="ARBA" id="ARBA00022723"/>
    </source>
</evidence>
<name>A0A382IVZ1_9ZZZZ</name>
<dbReference type="InterPro" id="IPR007197">
    <property type="entry name" value="rSAM"/>
</dbReference>
<dbReference type="SUPFAM" id="SSF52242">
    <property type="entry name" value="Cobalamin (vitamin B12)-binding domain"/>
    <property type="match status" value="1"/>
</dbReference>
<organism evidence="7">
    <name type="scientific">marine metagenome</name>
    <dbReference type="NCBI Taxonomy" id="408172"/>
    <lineage>
        <taxon>unclassified sequences</taxon>
        <taxon>metagenomes</taxon>
        <taxon>ecological metagenomes</taxon>
    </lineage>
</organism>
<dbReference type="Gene3D" id="3.40.50.280">
    <property type="entry name" value="Cobalamin-binding domain"/>
    <property type="match status" value="1"/>
</dbReference>
<dbReference type="SUPFAM" id="SSF102114">
    <property type="entry name" value="Radical SAM enzymes"/>
    <property type="match status" value="1"/>
</dbReference>
<dbReference type="SFLD" id="SFLDG01082">
    <property type="entry name" value="B12-binding_domain_containing"/>
    <property type="match status" value="1"/>
</dbReference>
<proteinExistence type="predicted"/>
<dbReference type="CDD" id="cd02068">
    <property type="entry name" value="radical_SAM_B12_BD"/>
    <property type="match status" value="1"/>
</dbReference>
<evidence type="ECO:0000259" key="6">
    <source>
        <dbReference type="PROSITE" id="PS51332"/>
    </source>
</evidence>
<dbReference type="InterPro" id="IPR058240">
    <property type="entry name" value="rSAM_sf"/>
</dbReference>
<dbReference type="GO" id="GO:0051536">
    <property type="term" value="F:iron-sulfur cluster binding"/>
    <property type="evidence" value="ECO:0007669"/>
    <property type="project" value="UniProtKB-KW"/>
</dbReference>
<keyword evidence="3" id="KW-0479">Metal-binding</keyword>
<gene>
    <name evidence="7" type="ORF">METZ01_LOCUS256878</name>
</gene>
<dbReference type="InterPro" id="IPR051198">
    <property type="entry name" value="BchE-like"/>
</dbReference>
<keyword evidence="2" id="KW-0949">S-adenosyl-L-methionine</keyword>
<dbReference type="PANTHER" id="PTHR43409:SF16">
    <property type="entry name" value="SLR0320 PROTEIN"/>
    <property type="match status" value="1"/>
</dbReference>
<dbReference type="InterPro" id="IPR036724">
    <property type="entry name" value="Cobalamin-bd_sf"/>
</dbReference>
<dbReference type="GO" id="GO:0031419">
    <property type="term" value="F:cobalamin binding"/>
    <property type="evidence" value="ECO:0007669"/>
    <property type="project" value="InterPro"/>
</dbReference>
<evidence type="ECO:0000313" key="7">
    <source>
        <dbReference type="EMBL" id="SVC04024.1"/>
    </source>
</evidence>
<sequence>MQNKSKVQLLQLNNNYGNQYYLPYTIGCLQAYVHKHENIRNNFDFLPFLYKRERVETVVAKMGHVDVFGVSSYVWNWRLSLEIAKELRRRNPNVLIIFGGPHVPDIDPEFFKKFPFIDIAVHGEGELAFLNILETYLRKESFHSIPNTSYFNRITGEVHHNSKGPRFNEIDLFPSPYLEGAFKPLMESVKNVEWMAMWETNRGCPFACSFCDWGSAIASKVNDFDIERLKKEINWFSKNKIGFILGADANFGIRKRDLDIAHSLAHAKNANGYPNNFYVSHTK</sequence>
<keyword evidence="4" id="KW-0408">Iron</keyword>
<protein>
    <recommendedName>
        <fullName evidence="6">B12-binding domain-containing protein</fullName>
    </recommendedName>
</protein>
<dbReference type="GO" id="GO:0046872">
    <property type="term" value="F:metal ion binding"/>
    <property type="evidence" value="ECO:0007669"/>
    <property type="project" value="UniProtKB-KW"/>
</dbReference>
<evidence type="ECO:0000256" key="1">
    <source>
        <dbReference type="ARBA" id="ARBA00001966"/>
    </source>
</evidence>
<evidence type="ECO:0000256" key="4">
    <source>
        <dbReference type="ARBA" id="ARBA00023004"/>
    </source>
</evidence>
<dbReference type="PROSITE" id="PS51332">
    <property type="entry name" value="B12_BINDING"/>
    <property type="match status" value="1"/>
</dbReference>
<dbReference type="Pfam" id="PF02310">
    <property type="entry name" value="B12-binding"/>
    <property type="match status" value="1"/>
</dbReference>
<dbReference type="AlphaFoldDB" id="A0A382IVZ1"/>
<dbReference type="PANTHER" id="PTHR43409">
    <property type="entry name" value="ANAEROBIC MAGNESIUM-PROTOPORPHYRIN IX MONOMETHYL ESTER CYCLASE-RELATED"/>
    <property type="match status" value="1"/>
</dbReference>
<feature type="domain" description="B12-binding" evidence="6">
    <location>
        <begin position="5"/>
        <end position="143"/>
    </location>
</feature>
<reference evidence="7" key="1">
    <citation type="submission" date="2018-05" db="EMBL/GenBank/DDBJ databases">
        <authorList>
            <person name="Lanie J.A."/>
            <person name="Ng W.-L."/>
            <person name="Kazmierczak K.M."/>
            <person name="Andrzejewski T.M."/>
            <person name="Davidsen T.M."/>
            <person name="Wayne K.J."/>
            <person name="Tettelin H."/>
            <person name="Glass J.I."/>
            <person name="Rusch D."/>
            <person name="Podicherti R."/>
            <person name="Tsui H.-C.T."/>
            <person name="Winkler M.E."/>
        </authorList>
    </citation>
    <scope>NUCLEOTIDE SEQUENCE</scope>
</reference>